<protein>
    <submittedName>
        <fullName evidence="1">Transposase IS3/IS911 family protein</fullName>
    </submittedName>
</protein>
<accession>K2M6F6</accession>
<dbReference type="Proteomes" id="UP000006786">
    <property type="component" value="Unassembled WGS sequence"/>
</dbReference>
<dbReference type="GO" id="GO:0043565">
    <property type="term" value="F:sequence-specific DNA binding"/>
    <property type="evidence" value="ECO:0007669"/>
    <property type="project" value="InterPro"/>
</dbReference>
<evidence type="ECO:0000313" key="1">
    <source>
        <dbReference type="EMBL" id="EKF17726.1"/>
    </source>
</evidence>
<keyword evidence="2" id="KW-1185">Reference proteome</keyword>
<comment type="caution">
    <text evidence="1">The sequence shown here is derived from an EMBL/GenBank/DDBJ whole genome shotgun (WGS) entry which is preliminary data.</text>
</comment>
<dbReference type="EMBL" id="AMRM01000020">
    <property type="protein sequence ID" value="EKF17726.1"/>
    <property type="molecule type" value="Genomic_DNA"/>
</dbReference>
<dbReference type="eggNOG" id="COG2963">
    <property type="taxonomic scope" value="Bacteria"/>
</dbReference>
<reference evidence="1 2" key="1">
    <citation type="journal article" date="2012" name="J. Bacteriol.">
        <title>Genome Sequence of Nitratireductor pacificus Type Strain pht-3B.</title>
        <authorList>
            <person name="Lai Q."/>
            <person name="Li G."/>
            <person name="Shao Z."/>
        </authorList>
    </citation>
    <scope>NUCLEOTIDE SEQUENCE [LARGE SCALE GENOMIC DNA]</scope>
    <source>
        <strain evidence="2">pht-3B</strain>
    </source>
</reference>
<dbReference type="STRING" id="391937.NA2_16742"/>
<dbReference type="SUPFAM" id="SSF48295">
    <property type="entry name" value="TrpR-like"/>
    <property type="match status" value="1"/>
</dbReference>
<sequence>MKRTIQFEDTQTVLGRVQGQGRAGGDPTISELATKHRLHPNQITQWKRRAIENLAKAFDDKAADTQVGREAEVAKLHAKIGPLVVERDVFGQGL</sequence>
<dbReference type="AlphaFoldDB" id="K2M6F6"/>
<dbReference type="InterPro" id="IPR010921">
    <property type="entry name" value="Trp_repressor/repl_initiator"/>
</dbReference>
<name>K2M6F6_9HYPH</name>
<organism evidence="1 2">
    <name type="scientific">Nitratireductor pacificus pht-3B</name>
    <dbReference type="NCBI Taxonomy" id="391937"/>
    <lineage>
        <taxon>Bacteria</taxon>
        <taxon>Pseudomonadati</taxon>
        <taxon>Pseudomonadota</taxon>
        <taxon>Alphaproteobacteria</taxon>
        <taxon>Hyphomicrobiales</taxon>
        <taxon>Phyllobacteriaceae</taxon>
        <taxon>Nitratireductor</taxon>
    </lineage>
</organism>
<proteinExistence type="predicted"/>
<dbReference type="OrthoDB" id="9803878at2"/>
<dbReference type="PATRIC" id="fig|391937.3.peg.3440"/>
<evidence type="ECO:0000313" key="2">
    <source>
        <dbReference type="Proteomes" id="UP000006786"/>
    </source>
</evidence>
<gene>
    <name evidence="1" type="ORF">NA2_16742</name>
</gene>